<dbReference type="InterPro" id="IPR019734">
    <property type="entry name" value="TPR_rpt"/>
</dbReference>
<evidence type="ECO:0000256" key="2">
    <source>
        <dbReference type="ARBA" id="ARBA00022803"/>
    </source>
</evidence>
<dbReference type="VEuPathDB" id="ToxoDB:CSUI_003859"/>
<evidence type="ECO:0000256" key="3">
    <source>
        <dbReference type="PROSITE-ProRule" id="PRU00339"/>
    </source>
</evidence>
<feature type="region of interest" description="Disordered" evidence="4">
    <location>
        <begin position="1207"/>
        <end position="1232"/>
    </location>
</feature>
<evidence type="ECO:0000313" key="5">
    <source>
        <dbReference type="EMBL" id="PHJ22297.1"/>
    </source>
</evidence>
<keyword evidence="2 3" id="KW-0802">TPR repeat</keyword>
<dbReference type="PANTHER" id="PTHR22904:SF523">
    <property type="entry name" value="STRESS-INDUCED-PHOSPHOPROTEIN 1"/>
    <property type="match status" value="1"/>
</dbReference>
<dbReference type="Proteomes" id="UP000221165">
    <property type="component" value="Unassembled WGS sequence"/>
</dbReference>
<feature type="repeat" description="TPR" evidence="3">
    <location>
        <begin position="36"/>
        <end position="69"/>
    </location>
</feature>
<evidence type="ECO:0000256" key="4">
    <source>
        <dbReference type="SAM" id="MobiDB-lite"/>
    </source>
</evidence>
<dbReference type="PROSITE" id="PS50005">
    <property type="entry name" value="TPR"/>
    <property type="match status" value="1"/>
</dbReference>
<dbReference type="Gene3D" id="1.25.40.10">
    <property type="entry name" value="Tetratricopeptide repeat domain"/>
    <property type="match status" value="1"/>
</dbReference>
<feature type="region of interest" description="Disordered" evidence="4">
    <location>
        <begin position="363"/>
        <end position="390"/>
    </location>
</feature>
<dbReference type="SMART" id="SM00028">
    <property type="entry name" value="TPR"/>
    <property type="match status" value="3"/>
</dbReference>
<dbReference type="SUPFAM" id="SSF48452">
    <property type="entry name" value="TPR-like"/>
    <property type="match status" value="1"/>
</dbReference>
<accession>A0A2C6KZA9</accession>
<dbReference type="PANTHER" id="PTHR22904">
    <property type="entry name" value="TPR REPEAT CONTAINING PROTEIN"/>
    <property type="match status" value="1"/>
</dbReference>
<evidence type="ECO:0000313" key="6">
    <source>
        <dbReference type="Proteomes" id="UP000221165"/>
    </source>
</evidence>
<dbReference type="InterPro" id="IPR011990">
    <property type="entry name" value="TPR-like_helical_dom_sf"/>
</dbReference>
<feature type="region of interest" description="Disordered" evidence="4">
    <location>
        <begin position="935"/>
        <end position="974"/>
    </location>
</feature>
<feature type="compositionally biased region" description="Polar residues" evidence="4">
    <location>
        <begin position="1218"/>
        <end position="1232"/>
    </location>
</feature>
<reference evidence="5 6" key="1">
    <citation type="journal article" date="2017" name="Int. J. Parasitol.">
        <title>The genome of the protozoan parasite Cystoisospora suis and a reverse vaccinology approach to identify vaccine candidates.</title>
        <authorList>
            <person name="Palmieri N."/>
            <person name="Shrestha A."/>
            <person name="Ruttkowski B."/>
            <person name="Beck T."/>
            <person name="Vogl C."/>
            <person name="Tomley F."/>
            <person name="Blake D.P."/>
            <person name="Joachim A."/>
        </authorList>
    </citation>
    <scope>NUCLEOTIDE SEQUENCE [LARGE SCALE GENOMIC DNA]</scope>
    <source>
        <strain evidence="5 6">Wien I</strain>
    </source>
</reference>
<gene>
    <name evidence="5" type="ORF">CSUI_003859</name>
</gene>
<name>A0A2C6KZA9_9APIC</name>
<protein>
    <submittedName>
        <fullName evidence="5">Tetratricopeptide repeat-containing protein</fullName>
    </submittedName>
</protein>
<dbReference type="RefSeq" id="XP_067923974.1">
    <property type="nucleotide sequence ID" value="XM_068064054.1"/>
</dbReference>
<evidence type="ECO:0000256" key="1">
    <source>
        <dbReference type="ARBA" id="ARBA00022737"/>
    </source>
</evidence>
<comment type="caution">
    <text evidence="5">The sequence shown here is derived from an EMBL/GenBank/DDBJ whole genome shotgun (WGS) entry which is preliminary data.</text>
</comment>
<dbReference type="Gene3D" id="2.70.160.11">
    <property type="entry name" value="Hnrnp arginine n-methyltransferase1"/>
    <property type="match status" value="2"/>
</dbReference>
<proteinExistence type="predicted"/>
<dbReference type="GO" id="GO:0051879">
    <property type="term" value="F:Hsp90 protein binding"/>
    <property type="evidence" value="ECO:0007669"/>
    <property type="project" value="TreeGrafter"/>
</dbReference>
<feature type="compositionally biased region" description="Basic and acidic residues" evidence="4">
    <location>
        <begin position="1207"/>
        <end position="1217"/>
    </location>
</feature>
<dbReference type="EMBL" id="MIGC01001741">
    <property type="protein sequence ID" value="PHJ22297.1"/>
    <property type="molecule type" value="Genomic_DNA"/>
</dbReference>
<dbReference type="GeneID" id="94427265"/>
<dbReference type="OrthoDB" id="2423701at2759"/>
<sequence length="1370" mass="151135">MEEEATKIMSAYCSGDYAAVEGAFKGMDQDLVKHAVNRARELGNSAFSKKNYKEAIQYYNEALAGEEPSKKHLLVSNRSACHFQLKDYNKALEDARLCIQLKQDWAKGWFRAARVLFATGKYSGAVSAFKVSRRHETDQLKVKELDDWINKAELCVQKAKIVERVSVDYKRFDDIEDPDEAALEGEYLPTDDPAGCGIEFSEHLSEKQKRDLEMFLTGKPAICSSGDSQIQSFSFSPSSVFTEAPDYLELLRRTKKTLKRGGKTKGGLGESELKKQQIIAEAPVALCRYLQLTTELREPKRLAESMNTRELISFTEGLEQLIRRVPENEQLPSWLFLGTGTCLPLVKAAQLLKQRFPCSFLNSTPPAHSEPAGDKDAGQGPAGVEDPDQQATLKSVNCRPITACPIFLSQPLGVKRDCAAESLRCHRRSCGEKSNEKTPEPGQKTLADLRTTGRACFGYESVHTRTEELETAEKKASGLALAEKSIVSTGEATKQMLEKNGVAPVVNVVRQPLEMVECAEESSDLLDLETKEISRRAEMLVIDLSVLDEGFLGRRVVPKVRFARTNLCVKNPIVYPSSATVYVQAFSIALPETTTGYKWSAVETAARWNPYADPMVVRPVGPQSTETSKAGGHSWSYGDVAVALSEPQAVFHFRFDGPLESLDQDLPLHGAKDLELACSHSGSLNAIVAWYQLLSREVQGCSAGHGDAETLVIDGAPIPHSERDRDTACHHPTRSGLWKQAVFWVDPLPVTEGQTLAVQASHTSSRLRFKLVSPSESPTRTQQVAVARYHLDLLRDPGLLSQAAFGRIAQSQLKKIRQRMSKYEQLSASADATDLPATPPLSVVCVGGAPAPLPFLMGHGAALEIVRMEGRDASAWHRQQSRIQKYQLTVVDPWPGIMKTCKKVARENAELLLEQSLAPSLLVAKEDKWKPVSDLSAEAAKGTPASLAHQKRATSSGNEKTVKQPCGGSATAAAADNSSDSLLLKSKLKERFTFIEKDVRQLKPPRGEEDSCSLLTLAEILRLPMGTDIQAQLDQADQADPEGAALCRISSPFLICVSGLFDYGCLGEGALPLSKFVARVLMNKRHGVFVPRRARVFAVLVELGSRCLKEINVETWRTYRYMPDYTGINLDEETFTQLCDPFEAWDFDLSQNVLADRSSPLFDRARKEVKVKLTQAGEVNAAVFWFELEVDDSLTISTSPELISLKERSSDEKRTECSDVSSTHETSGQLRTQASEAAEATGHVAYRTKAWRQACQMLTPVQVAEGQSVSVGIAHDSTKILFKVSTEELQEDEEEIRPLVDSTWAEMFDRQRQLSTTWMKALNTSSENAEATGVSEVVRAAMNIATDAGRQQHFLIDPTEAASFALTLFL</sequence>
<keyword evidence="1" id="KW-0677">Repeat</keyword>
<keyword evidence="6" id="KW-1185">Reference proteome</keyword>
<organism evidence="5 6">
    <name type="scientific">Cystoisospora suis</name>
    <dbReference type="NCBI Taxonomy" id="483139"/>
    <lineage>
        <taxon>Eukaryota</taxon>
        <taxon>Sar</taxon>
        <taxon>Alveolata</taxon>
        <taxon>Apicomplexa</taxon>
        <taxon>Conoidasida</taxon>
        <taxon>Coccidia</taxon>
        <taxon>Eucoccidiorida</taxon>
        <taxon>Eimeriorina</taxon>
        <taxon>Sarcocystidae</taxon>
        <taxon>Cystoisospora</taxon>
    </lineage>
</organism>